<feature type="transmembrane region" description="Helical" evidence="6">
    <location>
        <begin position="439"/>
        <end position="462"/>
    </location>
</feature>
<keyword evidence="3 6" id="KW-0812">Transmembrane</keyword>
<comment type="subcellular location">
    <subcellularLocation>
        <location evidence="1">Membrane</location>
        <topology evidence="1">Multi-pass membrane protein</topology>
    </subcellularLocation>
</comment>
<dbReference type="GO" id="GO:0016020">
    <property type="term" value="C:membrane"/>
    <property type="evidence" value="ECO:0007669"/>
    <property type="project" value="UniProtKB-SubCell"/>
</dbReference>
<name>A0A3D8SZ24_9HELO</name>
<organism evidence="7 8">
    <name type="scientific">Coleophoma crateriformis</name>
    <dbReference type="NCBI Taxonomy" id="565419"/>
    <lineage>
        <taxon>Eukaryota</taxon>
        <taxon>Fungi</taxon>
        <taxon>Dikarya</taxon>
        <taxon>Ascomycota</taxon>
        <taxon>Pezizomycotina</taxon>
        <taxon>Leotiomycetes</taxon>
        <taxon>Helotiales</taxon>
        <taxon>Dermateaceae</taxon>
        <taxon>Coleophoma</taxon>
    </lineage>
</organism>
<accession>A0A3D8SZ24</accession>
<dbReference type="AlphaFoldDB" id="A0A3D8SZ24"/>
<evidence type="ECO:0000256" key="2">
    <source>
        <dbReference type="ARBA" id="ARBA00022448"/>
    </source>
</evidence>
<keyword evidence="2" id="KW-0813">Transport</keyword>
<dbReference type="SUPFAM" id="SSF103473">
    <property type="entry name" value="MFS general substrate transporter"/>
    <property type="match status" value="1"/>
</dbReference>
<evidence type="ECO:0008006" key="9">
    <source>
        <dbReference type="Google" id="ProtNLM"/>
    </source>
</evidence>
<evidence type="ECO:0000313" key="7">
    <source>
        <dbReference type="EMBL" id="RDW91562.1"/>
    </source>
</evidence>
<evidence type="ECO:0000256" key="6">
    <source>
        <dbReference type="SAM" id="Phobius"/>
    </source>
</evidence>
<keyword evidence="5 6" id="KW-0472">Membrane</keyword>
<dbReference type="Proteomes" id="UP000256328">
    <property type="component" value="Unassembled WGS sequence"/>
</dbReference>
<dbReference type="GO" id="GO:0022857">
    <property type="term" value="F:transmembrane transporter activity"/>
    <property type="evidence" value="ECO:0007669"/>
    <property type="project" value="InterPro"/>
</dbReference>
<evidence type="ECO:0000313" key="8">
    <source>
        <dbReference type="Proteomes" id="UP000256328"/>
    </source>
</evidence>
<proteinExistence type="predicted"/>
<dbReference type="Gene3D" id="1.20.1250.20">
    <property type="entry name" value="MFS general substrate transporter like domains"/>
    <property type="match status" value="1"/>
</dbReference>
<sequence>MHFSKAQFAESMTARWKSLPNKKQLAILFFARFVDVFQNTSLQTYIYYQLQSFQPESPDTTISTKIGWVLGIFAAAQALTALIWARLADSKLFGRKNSLWVGLFGNCVSCVGIGVSKSFGQIACWRILAGTMNATGTIVTVMLAELVQEEELQPHAFLLFTLAQNSAALIGPVIGSRSMNIAGTGENLQHLDNLMQNNLGFAFFTQFPFSMPNFLSAGLLMAAGFCVLFGLRETLNKEQSLDRGIPDVLTSANQAYVFNTMKIGEENASTRFGVWTKRMVLVLAAQASLDFHIAAFNHLWPVFLSTPSPATDNAQAQTTKTRKVAGLGLSSSSVGFVIAMIGGIGLIGQITLYSRMTIRFGSVKCYQWFSILAPIAYALAPILALFSAPTVSTANHQPATLWIGITVVLLFQVTGRVFSIPAAIVLLNSCVPHPSKLSTIHAIGMVVSSAFRTLGPISSGYIYSASSSVGNAILPWWTLSLVSLSGCVALFVIPARCYEKAKIESAADSFEIQGLL</sequence>
<dbReference type="PANTHER" id="PTHR23504">
    <property type="entry name" value="MAJOR FACILITATOR SUPERFAMILY DOMAIN-CONTAINING PROTEIN 10"/>
    <property type="match status" value="1"/>
</dbReference>
<feature type="transmembrane region" description="Helical" evidence="6">
    <location>
        <begin position="474"/>
        <end position="493"/>
    </location>
</feature>
<feature type="transmembrane region" description="Helical" evidence="6">
    <location>
        <begin position="334"/>
        <end position="353"/>
    </location>
</feature>
<feature type="transmembrane region" description="Helical" evidence="6">
    <location>
        <begin position="279"/>
        <end position="300"/>
    </location>
</feature>
<keyword evidence="4 6" id="KW-1133">Transmembrane helix</keyword>
<gene>
    <name evidence="7" type="ORF">BP5796_02727</name>
</gene>
<feature type="transmembrane region" description="Helical" evidence="6">
    <location>
        <begin position="400"/>
        <end position="427"/>
    </location>
</feature>
<dbReference type="Pfam" id="PF07690">
    <property type="entry name" value="MFS_1"/>
    <property type="match status" value="1"/>
</dbReference>
<evidence type="ECO:0000256" key="3">
    <source>
        <dbReference type="ARBA" id="ARBA00022692"/>
    </source>
</evidence>
<feature type="transmembrane region" description="Helical" evidence="6">
    <location>
        <begin position="99"/>
        <end position="119"/>
    </location>
</feature>
<dbReference type="OrthoDB" id="10331712at2759"/>
<feature type="transmembrane region" description="Helical" evidence="6">
    <location>
        <begin position="365"/>
        <end position="388"/>
    </location>
</feature>
<dbReference type="EMBL" id="PDLN01000003">
    <property type="protein sequence ID" value="RDW91562.1"/>
    <property type="molecule type" value="Genomic_DNA"/>
</dbReference>
<evidence type="ECO:0000256" key="4">
    <source>
        <dbReference type="ARBA" id="ARBA00022989"/>
    </source>
</evidence>
<feature type="transmembrane region" description="Helical" evidence="6">
    <location>
        <begin position="66"/>
        <end position="87"/>
    </location>
</feature>
<dbReference type="InterPro" id="IPR011701">
    <property type="entry name" value="MFS"/>
</dbReference>
<reference evidence="7 8" key="1">
    <citation type="journal article" date="2018" name="IMA Fungus">
        <title>IMA Genome-F 9: Draft genome sequence of Annulohypoxylon stygium, Aspergillus mulundensis, Berkeleyomyces basicola (syn. Thielaviopsis basicola), Ceratocystis smalleyi, two Cercospora beticola strains, Coleophoma cylindrospora, Fusarium fracticaudum, Phialophora cf. hyalina, and Morchella septimelata.</title>
        <authorList>
            <person name="Wingfield B.D."/>
            <person name="Bills G.F."/>
            <person name="Dong Y."/>
            <person name="Huang W."/>
            <person name="Nel W.J."/>
            <person name="Swalarsk-Parry B.S."/>
            <person name="Vaghefi N."/>
            <person name="Wilken P.M."/>
            <person name="An Z."/>
            <person name="de Beer Z.W."/>
            <person name="De Vos L."/>
            <person name="Chen L."/>
            <person name="Duong T.A."/>
            <person name="Gao Y."/>
            <person name="Hammerbacher A."/>
            <person name="Kikkert J.R."/>
            <person name="Li Y."/>
            <person name="Li H."/>
            <person name="Li K."/>
            <person name="Li Q."/>
            <person name="Liu X."/>
            <person name="Ma X."/>
            <person name="Naidoo K."/>
            <person name="Pethybridge S.J."/>
            <person name="Sun J."/>
            <person name="Steenkamp E.T."/>
            <person name="van der Nest M.A."/>
            <person name="van Wyk S."/>
            <person name="Wingfield M.J."/>
            <person name="Xiong C."/>
            <person name="Yue Q."/>
            <person name="Zhang X."/>
        </authorList>
    </citation>
    <scope>NUCLEOTIDE SEQUENCE [LARGE SCALE GENOMIC DNA]</scope>
    <source>
        <strain evidence="7 8">BP5796</strain>
    </source>
</reference>
<protein>
    <recommendedName>
        <fullName evidence="9">Major facilitator superfamily (MFS) profile domain-containing protein</fullName>
    </recommendedName>
</protein>
<evidence type="ECO:0000256" key="5">
    <source>
        <dbReference type="ARBA" id="ARBA00023136"/>
    </source>
</evidence>
<comment type="caution">
    <text evidence="7">The sequence shown here is derived from an EMBL/GenBank/DDBJ whole genome shotgun (WGS) entry which is preliminary data.</text>
</comment>
<dbReference type="InterPro" id="IPR036259">
    <property type="entry name" value="MFS_trans_sf"/>
</dbReference>
<evidence type="ECO:0000256" key="1">
    <source>
        <dbReference type="ARBA" id="ARBA00004141"/>
    </source>
</evidence>
<keyword evidence="8" id="KW-1185">Reference proteome</keyword>
<dbReference type="PANTHER" id="PTHR23504:SF16">
    <property type="entry name" value="TRANSPORTER, PUTATIVE (AFU_ORTHOLOGUE AFUA_1G13970)-RELATED"/>
    <property type="match status" value="1"/>
</dbReference>
<feature type="transmembrane region" description="Helical" evidence="6">
    <location>
        <begin position="214"/>
        <end position="231"/>
    </location>
</feature>
<feature type="transmembrane region" description="Helical" evidence="6">
    <location>
        <begin position="125"/>
        <end position="144"/>
    </location>
</feature>